<proteinExistence type="predicted"/>
<evidence type="ECO:0000259" key="2">
    <source>
        <dbReference type="Pfam" id="PF02668"/>
    </source>
</evidence>
<comment type="caution">
    <text evidence="3">The sequence shown here is derived from an EMBL/GenBank/DDBJ whole genome shotgun (WGS) entry which is preliminary data.</text>
</comment>
<dbReference type="SUPFAM" id="SSF51197">
    <property type="entry name" value="Clavaminate synthase-like"/>
    <property type="match status" value="1"/>
</dbReference>
<accession>A0ABR4LY63</accession>
<dbReference type="EMBL" id="JBFXLQ010000009">
    <property type="protein sequence ID" value="KAL2869466.1"/>
    <property type="molecule type" value="Genomic_DNA"/>
</dbReference>
<gene>
    <name evidence="3" type="ORF">BJX67DRAFT_379020</name>
</gene>
<dbReference type="InterPro" id="IPR042098">
    <property type="entry name" value="TauD-like_sf"/>
</dbReference>
<dbReference type="PANTHER" id="PTHR10696">
    <property type="entry name" value="GAMMA-BUTYROBETAINE HYDROXYLASE-RELATED"/>
    <property type="match status" value="1"/>
</dbReference>
<evidence type="ECO:0000256" key="1">
    <source>
        <dbReference type="ARBA" id="ARBA00023002"/>
    </source>
</evidence>
<dbReference type="InterPro" id="IPR050411">
    <property type="entry name" value="AlphaKG_dependent_hydroxylases"/>
</dbReference>
<keyword evidence="1" id="KW-0560">Oxidoreductase</keyword>
<evidence type="ECO:0000313" key="3">
    <source>
        <dbReference type="EMBL" id="KAL2869466.1"/>
    </source>
</evidence>
<feature type="domain" description="TauD/TfdA-like" evidence="2">
    <location>
        <begin position="155"/>
        <end position="412"/>
    </location>
</feature>
<dbReference type="PANTHER" id="PTHR10696:SF54">
    <property type="entry name" value="FAMILY OXIDOREDUCTASE, PUTATIVE (AFU_ORTHOLOGUE AFUA_4G13850)-RELATED"/>
    <property type="match status" value="1"/>
</dbReference>
<protein>
    <recommendedName>
        <fullName evidence="2">TauD/TfdA-like domain-containing protein</fullName>
    </recommendedName>
</protein>
<dbReference type="GeneID" id="98147540"/>
<reference evidence="3 4" key="1">
    <citation type="submission" date="2024-07" db="EMBL/GenBank/DDBJ databases">
        <title>Section-level genome sequencing and comparative genomics of Aspergillus sections Usti and Cavernicolus.</title>
        <authorList>
            <consortium name="Lawrence Berkeley National Laboratory"/>
            <person name="Nybo J.L."/>
            <person name="Vesth T.C."/>
            <person name="Theobald S."/>
            <person name="Frisvad J.C."/>
            <person name="Larsen T.O."/>
            <person name="Kjaerboelling I."/>
            <person name="Rothschild-Mancinelli K."/>
            <person name="Lyhne E.K."/>
            <person name="Kogle M.E."/>
            <person name="Barry K."/>
            <person name="Clum A."/>
            <person name="Na H."/>
            <person name="Ledsgaard L."/>
            <person name="Lin J."/>
            <person name="Lipzen A."/>
            <person name="Kuo A."/>
            <person name="Riley R."/>
            <person name="Mondo S."/>
            <person name="Labutti K."/>
            <person name="Haridas S."/>
            <person name="Pangalinan J."/>
            <person name="Salamov A.A."/>
            <person name="Simmons B.A."/>
            <person name="Magnuson J.K."/>
            <person name="Chen J."/>
            <person name="Drula E."/>
            <person name="Henrissat B."/>
            <person name="Wiebenga A."/>
            <person name="Lubbers R.J."/>
            <person name="Gomes A.C."/>
            <person name="Macurrencykelacurrency M.R."/>
            <person name="Stajich J."/>
            <person name="Grigoriev I.V."/>
            <person name="Mortensen U.H."/>
            <person name="De Vries R.P."/>
            <person name="Baker S.E."/>
            <person name="Andersen M.R."/>
        </authorList>
    </citation>
    <scope>NUCLEOTIDE SEQUENCE [LARGE SCALE GENOMIC DNA]</scope>
    <source>
        <strain evidence="3 4">CBS 449.75</strain>
    </source>
</reference>
<evidence type="ECO:0000313" key="4">
    <source>
        <dbReference type="Proteomes" id="UP001610432"/>
    </source>
</evidence>
<dbReference type="RefSeq" id="XP_070888445.1">
    <property type="nucleotide sequence ID" value="XM_071032468.1"/>
</dbReference>
<dbReference type="InterPro" id="IPR003819">
    <property type="entry name" value="TauD/TfdA-like"/>
</dbReference>
<dbReference type="Proteomes" id="UP001610432">
    <property type="component" value="Unassembled WGS sequence"/>
</dbReference>
<name>A0ABR4LY63_9EURO</name>
<organism evidence="3 4">
    <name type="scientific">Aspergillus lucknowensis</name>
    <dbReference type="NCBI Taxonomy" id="176173"/>
    <lineage>
        <taxon>Eukaryota</taxon>
        <taxon>Fungi</taxon>
        <taxon>Dikarya</taxon>
        <taxon>Ascomycota</taxon>
        <taxon>Pezizomycotina</taxon>
        <taxon>Eurotiomycetes</taxon>
        <taxon>Eurotiomycetidae</taxon>
        <taxon>Eurotiales</taxon>
        <taxon>Aspergillaceae</taxon>
        <taxon>Aspergillus</taxon>
        <taxon>Aspergillus subgen. Nidulantes</taxon>
    </lineage>
</organism>
<dbReference type="Pfam" id="PF02668">
    <property type="entry name" value="TauD"/>
    <property type="match status" value="1"/>
</dbReference>
<dbReference type="Gene3D" id="3.60.130.10">
    <property type="entry name" value="Clavaminate synthase-like"/>
    <property type="match status" value="1"/>
</dbReference>
<keyword evidence="4" id="KW-1185">Reference proteome</keyword>
<sequence>MAPALVVPHPPAPINPDEAALNGGLRAHFFADTRDGQTLRSAREKEAKEANGSGSGADYTSVRPKLTFQFSLADYQARSARVALARAEAGEDKDTSLPDGFPQEITGPRAWSGQDLGPEGLARFTIQLSEADVAELEAALAHFKGLPGDNQPEHVSVELFPLPALGPRLVEISRELALGAGITVLKGLEPRRYSAWENVVLFAGVTAYLGDRRGCQDRYGNMLTHLVDMGFKYGCASKLNPTFTPNALPYHNDVCDILCLYVQDTAHNGGESILSPAAAVYNEMAATRPDVIHTLAAKTWVYDKDKEPTTWPTRSLLFPEPTHGPFFCFSRQKVTGSDNYPLSPSVPPMTEAQAEAIDMIHYLGEKHGLTVKLERGDMLLYNNLALLHGRNGFTDVPTVEGEGQKRHVLRLWMRNSELAWKTPPGLERDWFLVYGDSERRAKAHWGIRPEDTDKDRVIGHKLTCS</sequence>